<dbReference type="InterPro" id="IPR044123">
    <property type="entry name" value="W2_eIF2B_epsilon"/>
</dbReference>
<dbReference type="SUPFAM" id="SSF53448">
    <property type="entry name" value="Nucleotide-diphospho-sugar transferases"/>
    <property type="match status" value="1"/>
</dbReference>
<evidence type="ECO:0000256" key="3">
    <source>
        <dbReference type="SAM" id="MobiDB-lite"/>
    </source>
</evidence>
<feature type="compositionally biased region" description="Polar residues" evidence="3">
    <location>
        <begin position="280"/>
        <end position="290"/>
    </location>
</feature>
<accession>A0A0C3L2Z7</accession>
<gene>
    <name evidence="5" type="ORF">M407DRAFT_6891</name>
</gene>
<dbReference type="Gene3D" id="1.25.40.180">
    <property type="match status" value="1"/>
</dbReference>
<name>A0A0C3L2Z7_9AGAM</name>
<feature type="compositionally biased region" description="Acidic residues" evidence="3">
    <location>
        <begin position="247"/>
        <end position="274"/>
    </location>
</feature>
<dbReference type="CDD" id="cd11558">
    <property type="entry name" value="W2_eIF2B_epsilon"/>
    <property type="match status" value="1"/>
</dbReference>
<dbReference type="PANTHER" id="PTHR45887">
    <property type="entry name" value="TRANSLATION INITIATION FACTOR EIF-2B SUBUNIT EPSILON"/>
    <property type="match status" value="1"/>
</dbReference>
<evidence type="ECO:0000313" key="6">
    <source>
        <dbReference type="Proteomes" id="UP000054248"/>
    </source>
</evidence>
<evidence type="ECO:0000313" key="5">
    <source>
        <dbReference type="EMBL" id="KIO28123.1"/>
    </source>
</evidence>
<dbReference type="AlphaFoldDB" id="A0A0C3L2Z7"/>
<evidence type="ECO:0000259" key="4">
    <source>
        <dbReference type="PROSITE" id="PS51363"/>
    </source>
</evidence>
<dbReference type="STRING" id="1051891.A0A0C3L2Z7"/>
<dbReference type="Gene3D" id="3.90.550.10">
    <property type="entry name" value="Spore Coat Polysaccharide Biosynthesis Protein SpsA, Chain A"/>
    <property type="match status" value="1"/>
</dbReference>
<dbReference type="GO" id="GO:0005085">
    <property type="term" value="F:guanyl-nucleotide exchange factor activity"/>
    <property type="evidence" value="ECO:0007669"/>
    <property type="project" value="InterPro"/>
</dbReference>
<sequence length="578" mass="63654">MPPKGAGKEKAAIEEEDEILQAVILADSFNSRFGPLTMDLPRVCIISIMPGVGSLIQMLGITVPSSYWTFEALASAGVQQVYVFCSSHSGLIRQAIDASPWSRPSSGLKIIPISSREARSVGDALREIDTKQIISSDFVLVSGDIISNIRIDEVVKEHRERRKISKDAIMTTVVREVGPRDRPHFIWDKTRIGADCIIEESIIGGHVRILDGSVIRRGCLVGQNVTLGPNATLDKFQRVSRHPPAANEDEDWDEEEEERKEEAEREDDGDETDEDKSIIMSVTGTESSAVSVEHSPDGAEGDAEDIESPLNIKRGRIGDHGSDVEYEESDVSDLDTVASSPMGSPLSASSATSAGLISNIPNISLDSSADFLSECRQSLDRAYQEGHSIDNAAIELKTLRMASNVPLKQVAESIVSFLVGKIELVDAPAAQRGKVGAVVERWGPLLTSIGWDDAAETISLLQRYCALNVKYQKIFGLVLASFYNDDIVEFDDIKTWYGRNLTLKKQGLDPQDPIGASLEDTMQQAMKLIQQIHTLEQEDDDEEESDDDDEEAKPQPSGEVQVLQQFRLRILVDFFQRK</sequence>
<protein>
    <recommendedName>
        <fullName evidence="1">Translation initiation factor eIF2B subunit epsilon</fullName>
    </recommendedName>
    <alternativeName>
        <fullName evidence="2">eIF2B GDP-GTP exchange factor subunit epsilon</fullName>
    </alternativeName>
</protein>
<feature type="compositionally biased region" description="Acidic residues" evidence="3">
    <location>
        <begin position="537"/>
        <end position="551"/>
    </location>
</feature>
<dbReference type="GO" id="GO:0031369">
    <property type="term" value="F:translation initiation factor binding"/>
    <property type="evidence" value="ECO:0007669"/>
    <property type="project" value="InterPro"/>
</dbReference>
<evidence type="ECO:0000256" key="2">
    <source>
        <dbReference type="ARBA" id="ARBA00044345"/>
    </source>
</evidence>
<dbReference type="GO" id="GO:0005851">
    <property type="term" value="C:eukaryotic translation initiation factor 2B complex"/>
    <property type="evidence" value="ECO:0007669"/>
    <property type="project" value="TreeGrafter"/>
</dbReference>
<feature type="region of interest" description="Disordered" evidence="3">
    <location>
        <begin position="535"/>
        <end position="561"/>
    </location>
</feature>
<dbReference type="InterPro" id="IPR011004">
    <property type="entry name" value="Trimer_LpxA-like_sf"/>
</dbReference>
<dbReference type="PROSITE" id="PS51363">
    <property type="entry name" value="W2"/>
    <property type="match status" value="1"/>
</dbReference>
<reference evidence="5 6" key="1">
    <citation type="submission" date="2014-04" db="EMBL/GenBank/DDBJ databases">
        <authorList>
            <consortium name="DOE Joint Genome Institute"/>
            <person name="Kuo A."/>
            <person name="Girlanda M."/>
            <person name="Perotto S."/>
            <person name="Kohler A."/>
            <person name="Nagy L.G."/>
            <person name="Floudas D."/>
            <person name="Copeland A."/>
            <person name="Barry K.W."/>
            <person name="Cichocki N."/>
            <person name="Veneault-Fourrey C."/>
            <person name="LaButti K."/>
            <person name="Lindquist E.A."/>
            <person name="Lipzen A."/>
            <person name="Lundell T."/>
            <person name="Morin E."/>
            <person name="Murat C."/>
            <person name="Sun H."/>
            <person name="Tunlid A."/>
            <person name="Henrissat B."/>
            <person name="Grigoriev I.V."/>
            <person name="Hibbett D.S."/>
            <person name="Martin F."/>
            <person name="Nordberg H.P."/>
            <person name="Cantor M.N."/>
            <person name="Hua S.X."/>
        </authorList>
    </citation>
    <scope>NUCLEOTIDE SEQUENCE [LARGE SCALE GENOMIC DNA]</scope>
    <source>
        <strain evidence="5 6">MUT 4182</strain>
    </source>
</reference>
<dbReference type="InterPro" id="IPR029044">
    <property type="entry name" value="Nucleotide-diphossugar_trans"/>
</dbReference>
<dbReference type="Proteomes" id="UP000054248">
    <property type="component" value="Unassembled WGS sequence"/>
</dbReference>
<dbReference type="HOGENOM" id="CLU_012507_1_0_1"/>
<feature type="domain" description="W2" evidence="4">
    <location>
        <begin position="365"/>
        <end position="546"/>
    </location>
</feature>
<evidence type="ECO:0000256" key="1">
    <source>
        <dbReference type="ARBA" id="ARBA00044144"/>
    </source>
</evidence>
<reference evidence="6" key="2">
    <citation type="submission" date="2015-01" db="EMBL/GenBank/DDBJ databases">
        <title>Evolutionary Origins and Diversification of the Mycorrhizal Mutualists.</title>
        <authorList>
            <consortium name="DOE Joint Genome Institute"/>
            <consortium name="Mycorrhizal Genomics Consortium"/>
            <person name="Kohler A."/>
            <person name="Kuo A."/>
            <person name="Nagy L.G."/>
            <person name="Floudas D."/>
            <person name="Copeland A."/>
            <person name="Barry K.W."/>
            <person name="Cichocki N."/>
            <person name="Veneault-Fourrey C."/>
            <person name="LaButti K."/>
            <person name="Lindquist E.A."/>
            <person name="Lipzen A."/>
            <person name="Lundell T."/>
            <person name="Morin E."/>
            <person name="Murat C."/>
            <person name="Riley R."/>
            <person name="Ohm R."/>
            <person name="Sun H."/>
            <person name="Tunlid A."/>
            <person name="Henrissat B."/>
            <person name="Grigoriev I.V."/>
            <person name="Hibbett D.S."/>
            <person name="Martin F."/>
        </authorList>
    </citation>
    <scope>NUCLEOTIDE SEQUENCE [LARGE SCALE GENOMIC DNA]</scope>
    <source>
        <strain evidence="6">MUT 4182</strain>
    </source>
</reference>
<feature type="region of interest" description="Disordered" evidence="3">
    <location>
        <begin position="236"/>
        <end position="305"/>
    </location>
</feature>
<dbReference type="Gene3D" id="2.160.10.10">
    <property type="entry name" value="Hexapeptide repeat proteins"/>
    <property type="match status" value="1"/>
</dbReference>
<dbReference type="SUPFAM" id="SSF51161">
    <property type="entry name" value="Trimeric LpxA-like enzymes"/>
    <property type="match status" value="1"/>
</dbReference>
<dbReference type="PANTHER" id="PTHR45887:SF1">
    <property type="entry name" value="TRANSLATION INITIATION FACTOR EIF-2B SUBUNIT EPSILON"/>
    <property type="match status" value="1"/>
</dbReference>
<dbReference type="Pfam" id="PF02020">
    <property type="entry name" value="W2"/>
    <property type="match status" value="1"/>
</dbReference>
<dbReference type="InterPro" id="IPR003307">
    <property type="entry name" value="W2_domain"/>
</dbReference>
<dbReference type="EMBL" id="KN822998">
    <property type="protein sequence ID" value="KIO28123.1"/>
    <property type="molecule type" value="Genomic_DNA"/>
</dbReference>
<organism evidence="5 6">
    <name type="scientific">Tulasnella calospora MUT 4182</name>
    <dbReference type="NCBI Taxonomy" id="1051891"/>
    <lineage>
        <taxon>Eukaryota</taxon>
        <taxon>Fungi</taxon>
        <taxon>Dikarya</taxon>
        <taxon>Basidiomycota</taxon>
        <taxon>Agaricomycotina</taxon>
        <taxon>Agaricomycetes</taxon>
        <taxon>Cantharellales</taxon>
        <taxon>Tulasnellaceae</taxon>
        <taxon>Tulasnella</taxon>
    </lineage>
</organism>
<dbReference type="OrthoDB" id="424572at2759"/>
<keyword evidence="6" id="KW-1185">Reference proteome</keyword>
<dbReference type="InterPro" id="IPR051956">
    <property type="entry name" value="eIF2B_epsilon"/>
</dbReference>
<proteinExistence type="predicted"/>
<dbReference type="GO" id="GO:0003743">
    <property type="term" value="F:translation initiation factor activity"/>
    <property type="evidence" value="ECO:0007669"/>
    <property type="project" value="TreeGrafter"/>
</dbReference>
<dbReference type="InterPro" id="IPR016024">
    <property type="entry name" value="ARM-type_fold"/>
</dbReference>
<dbReference type="SUPFAM" id="SSF48371">
    <property type="entry name" value="ARM repeat"/>
    <property type="match status" value="1"/>
</dbReference>